<dbReference type="Proteomes" id="UP000681720">
    <property type="component" value="Unassembled WGS sequence"/>
</dbReference>
<proteinExistence type="predicted"/>
<gene>
    <name evidence="2" type="ORF">CJN711_LOCUS1213</name>
    <name evidence="5" type="ORF">GIL414_LOCUS11049</name>
    <name evidence="3" type="ORF">KQP761_LOCUS2378</name>
    <name evidence="4" type="ORF">MBJ925_LOCUS35204</name>
    <name evidence="6" type="ORF">SMN809_LOCUS21290</name>
</gene>
<dbReference type="EMBL" id="CAJOBJ010004073">
    <property type="protein sequence ID" value="CAF3988039.1"/>
    <property type="molecule type" value="Genomic_DNA"/>
</dbReference>
<dbReference type="Proteomes" id="UP000663824">
    <property type="component" value="Unassembled WGS sequence"/>
</dbReference>
<dbReference type="Proteomes" id="UP000663834">
    <property type="component" value="Unassembled WGS sequence"/>
</dbReference>
<feature type="region of interest" description="Disordered" evidence="1">
    <location>
        <begin position="31"/>
        <end position="75"/>
    </location>
</feature>
<comment type="caution">
    <text evidence="3">The sequence shown here is derived from an EMBL/GenBank/DDBJ whole genome shotgun (WGS) entry which is preliminary data.</text>
</comment>
<dbReference type="AlphaFoldDB" id="A0A815A8Z1"/>
<evidence type="ECO:0000313" key="4">
    <source>
        <dbReference type="EMBL" id="CAF2197454.1"/>
    </source>
</evidence>
<dbReference type="EMBL" id="CAJNRE010019453">
    <property type="protein sequence ID" value="CAF2197454.1"/>
    <property type="molecule type" value="Genomic_DNA"/>
</dbReference>
<dbReference type="Proteomes" id="UP000663855">
    <property type="component" value="Unassembled WGS sequence"/>
</dbReference>
<evidence type="ECO:0000313" key="5">
    <source>
        <dbReference type="EMBL" id="CAF3988039.1"/>
    </source>
</evidence>
<evidence type="ECO:0000313" key="6">
    <source>
        <dbReference type="EMBL" id="CAF4187230.1"/>
    </source>
</evidence>
<evidence type="ECO:0000313" key="7">
    <source>
        <dbReference type="Proteomes" id="UP000663834"/>
    </source>
</evidence>
<feature type="compositionally biased region" description="Polar residues" evidence="1">
    <location>
        <begin position="54"/>
        <end position="75"/>
    </location>
</feature>
<accession>A0A815A8Z1</accession>
<dbReference type="EMBL" id="CAJNOW010000149">
    <property type="protein sequence ID" value="CAF1252775.1"/>
    <property type="molecule type" value="Genomic_DNA"/>
</dbReference>
<dbReference type="OrthoDB" id="10539453at2759"/>
<organism evidence="3 7">
    <name type="scientific">Rotaria magnacalcarata</name>
    <dbReference type="NCBI Taxonomy" id="392030"/>
    <lineage>
        <taxon>Eukaryota</taxon>
        <taxon>Metazoa</taxon>
        <taxon>Spiralia</taxon>
        <taxon>Gnathifera</taxon>
        <taxon>Rotifera</taxon>
        <taxon>Eurotatoria</taxon>
        <taxon>Bdelloidea</taxon>
        <taxon>Philodinida</taxon>
        <taxon>Philodinidae</taxon>
        <taxon>Rotaria</taxon>
    </lineage>
</organism>
<sequence length="222" mass="24813">MDSSLESNVITYLDNQVDKRSNSSTLLLRSKPLEASTSDEQNIDDVSPIRKASNHSSHSNYEIPKQSRSGGNQSEVKQANYTIEEKRVSLRSQQIGDLQVQRQIADNNNHYLNAEQRTRVSKPVQHRTRHAATPKPRTIAIDINISIGYDGNITHNQSTVRPSDVRSSSPITSATTTIDNPHFVEIDIHVPGRTAQLSTDGVMSNRLSNVSHSFTNENHNYK</sequence>
<evidence type="ECO:0000313" key="2">
    <source>
        <dbReference type="EMBL" id="CAF0977958.1"/>
    </source>
</evidence>
<reference evidence="3" key="1">
    <citation type="submission" date="2021-02" db="EMBL/GenBank/DDBJ databases">
        <authorList>
            <person name="Nowell W R."/>
        </authorList>
    </citation>
    <scope>NUCLEOTIDE SEQUENCE</scope>
</reference>
<dbReference type="EMBL" id="CAJOBI010016193">
    <property type="protein sequence ID" value="CAF4187230.1"/>
    <property type="molecule type" value="Genomic_DNA"/>
</dbReference>
<evidence type="ECO:0000313" key="3">
    <source>
        <dbReference type="EMBL" id="CAF1252775.1"/>
    </source>
</evidence>
<protein>
    <submittedName>
        <fullName evidence="3">Uncharacterized protein</fullName>
    </submittedName>
</protein>
<evidence type="ECO:0000256" key="1">
    <source>
        <dbReference type="SAM" id="MobiDB-lite"/>
    </source>
</evidence>
<dbReference type="Proteomes" id="UP000676336">
    <property type="component" value="Unassembled WGS sequence"/>
</dbReference>
<dbReference type="EMBL" id="CAJNOV010000085">
    <property type="protein sequence ID" value="CAF0977958.1"/>
    <property type="molecule type" value="Genomic_DNA"/>
</dbReference>
<name>A0A815A8Z1_9BILA</name>